<dbReference type="GO" id="GO:0003724">
    <property type="term" value="F:RNA helicase activity"/>
    <property type="evidence" value="ECO:0007669"/>
    <property type="project" value="UniProtKB-EC"/>
</dbReference>
<evidence type="ECO:0000256" key="7">
    <source>
        <dbReference type="ARBA" id="ARBA00047984"/>
    </source>
</evidence>
<evidence type="ECO:0000259" key="8">
    <source>
        <dbReference type="PROSITE" id="PS51192"/>
    </source>
</evidence>
<keyword evidence="4" id="KW-0378">Hydrolase</keyword>
<organism evidence="10 11">
    <name type="scientific">Litomosoides sigmodontis</name>
    <name type="common">Filarial nematode worm</name>
    <dbReference type="NCBI Taxonomy" id="42156"/>
    <lineage>
        <taxon>Eukaryota</taxon>
        <taxon>Metazoa</taxon>
        <taxon>Ecdysozoa</taxon>
        <taxon>Nematoda</taxon>
        <taxon>Chromadorea</taxon>
        <taxon>Rhabditida</taxon>
        <taxon>Spirurina</taxon>
        <taxon>Spiruromorpha</taxon>
        <taxon>Filarioidea</taxon>
        <taxon>Onchocercidae</taxon>
        <taxon>Litomosoides</taxon>
    </lineage>
</organism>
<name>A0A3P6SQ52_LITSI</name>
<dbReference type="InterPro" id="IPR001650">
    <property type="entry name" value="Helicase_C-like"/>
</dbReference>
<dbReference type="InterPro" id="IPR048333">
    <property type="entry name" value="HA2_WH"/>
</dbReference>
<dbReference type="Gene3D" id="3.40.50.300">
    <property type="entry name" value="P-loop containing nucleotide triphosphate hydrolases"/>
    <property type="match status" value="2"/>
</dbReference>
<dbReference type="FunFam" id="3.40.50.300:FF:000578">
    <property type="entry name" value="probable ATP-dependent RNA helicase DHX35"/>
    <property type="match status" value="1"/>
</dbReference>
<dbReference type="OMA" id="FHEVMET"/>
<dbReference type="InterPro" id="IPR027417">
    <property type="entry name" value="P-loop_NTPase"/>
</dbReference>
<dbReference type="PROSITE" id="PS51192">
    <property type="entry name" value="HELICASE_ATP_BIND_1"/>
    <property type="match status" value="1"/>
</dbReference>
<dbReference type="PROSITE" id="PS00690">
    <property type="entry name" value="DEAH_ATP_HELICASE"/>
    <property type="match status" value="1"/>
</dbReference>
<dbReference type="AlphaFoldDB" id="A0A3P6SQ52"/>
<dbReference type="OrthoDB" id="10253254at2759"/>
<evidence type="ECO:0000256" key="4">
    <source>
        <dbReference type="ARBA" id="ARBA00022801"/>
    </source>
</evidence>
<dbReference type="Pfam" id="PF21010">
    <property type="entry name" value="HA2_C"/>
    <property type="match status" value="1"/>
</dbReference>
<dbReference type="SMART" id="SM00490">
    <property type="entry name" value="HELICc"/>
    <property type="match status" value="1"/>
</dbReference>
<dbReference type="Pfam" id="PF00271">
    <property type="entry name" value="Helicase_C"/>
    <property type="match status" value="1"/>
</dbReference>
<evidence type="ECO:0000256" key="2">
    <source>
        <dbReference type="ARBA" id="ARBA00012552"/>
    </source>
</evidence>
<dbReference type="SUPFAM" id="SSF52540">
    <property type="entry name" value="P-loop containing nucleoside triphosphate hydrolases"/>
    <property type="match status" value="1"/>
</dbReference>
<dbReference type="GO" id="GO:0005524">
    <property type="term" value="F:ATP binding"/>
    <property type="evidence" value="ECO:0007669"/>
    <property type="project" value="UniProtKB-KW"/>
</dbReference>
<evidence type="ECO:0000256" key="3">
    <source>
        <dbReference type="ARBA" id="ARBA00022741"/>
    </source>
</evidence>
<evidence type="ECO:0000259" key="9">
    <source>
        <dbReference type="PROSITE" id="PS51194"/>
    </source>
</evidence>
<dbReference type="PROSITE" id="PS51194">
    <property type="entry name" value="HELICASE_CTER"/>
    <property type="match status" value="1"/>
</dbReference>
<keyword evidence="5" id="KW-0347">Helicase</keyword>
<accession>A0A3P6SQ52</accession>
<evidence type="ECO:0000313" key="11">
    <source>
        <dbReference type="Proteomes" id="UP000277928"/>
    </source>
</evidence>
<dbReference type="SMART" id="SM00847">
    <property type="entry name" value="HA2"/>
    <property type="match status" value="1"/>
</dbReference>
<reference evidence="10 11" key="1">
    <citation type="submission" date="2018-08" db="EMBL/GenBank/DDBJ databases">
        <authorList>
            <person name="Laetsch R D."/>
            <person name="Stevens L."/>
            <person name="Kumar S."/>
            <person name="Blaxter L. M."/>
        </authorList>
    </citation>
    <scope>NUCLEOTIDE SEQUENCE [LARGE SCALE GENOMIC DNA]</scope>
</reference>
<dbReference type="GO" id="GO:0071013">
    <property type="term" value="C:catalytic step 2 spliceosome"/>
    <property type="evidence" value="ECO:0007669"/>
    <property type="project" value="TreeGrafter"/>
</dbReference>
<evidence type="ECO:0000256" key="1">
    <source>
        <dbReference type="ARBA" id="ARBA00008792"/>
    </source>
</evidence>
<evidence type="ECO:0000256" key="6">
    <source>
        <dbReference type="ARBA" id="ARBA00022840"/>
    </source>
</evidence>
<dbReference type="InterPro" id="IPR014001">
    <property type="entry name" value="Helicase_ATP-bd"/>
</dbReference>
<comment type="catalytic activity">
    <reaction evidence="7">
        <text>ATP + H2O = ADP + phosphate + H(+)</text>
        <dbReference type="Rhea" id="RHEA:13065"/>
        <dbReference type="ChEBI" id="CHEBI:15377"/>
        <dbReference type="ChEBI" id="CHEBI:15378"/>
        <dbReference type="ChEBI" id="CHEBI:30616"/>
        <dbReference type="ChEBI" id="CHEBI:43474"/>
        <dbReference type="ChEBI" id="CHEBI:456216"/>
        <dbReference type="EC" id="3.6.4.13"/>
    </reaction>
</comment>
<dbReference type="EMBL" id="UYRX01000029">
    <property type="protein sequence ID" value="VDK70050.1"/>
    <property type="molecule type" value="Genomic_DNA"/>
</dbReference>
<dbReference type="PANTHER" id="PTHR18934">
    <property type="entry name" value="ATP-DEPENDENT RNA HELICASE"/>
    <property type="match status" value="1"/>
</dbReference>
<dbReference type="STRING" id="42156.A0A3P6SQ52"/>
<sequence length="759" mass="86411">MAKRSVKTKNVGGAMKHTVIGRKVASYRSFLASTLIIGAGDYIAKPGMECFRTGSAYESRSRPTFLKPSDGNTWDNRGGSLVLEERITEERTNIVVSNPFLALSIQQQRTRLPIFKYRNHIIYLLEKYRILIIVGETGCGKSTQVPQYLMEVGWASDGRKIGVTQPRRIAAVMLANRVAEEKSCKLGTDVGYVVRFDDMTDSETKIKYMTDGILLREFMSDPLLTQYSILMIDEAHERSVNTDVTLGLLRKVIMVRQDLRIIISSATLDAILFRDFFESNDTNDRSKDITSVISVEGQIHPVTVYHTRNAVPDYIRKTIETVLDIHKNEQPGDVLVFLTGQDEVESVSKQLFEAFKDLKEKKGDKLWIVPMYSSLPGCEQLKAFDSTPYGTRKVVIATNIAETSLTIPGITYVIDCGFVKLRVMNSENYFESLMKLPISQASAQQRTGRAGRIRPGKCYRLYPQEEYDKLLVNTIPEMQRLNLAAVILLLKSLGIHNVLRFNYLSRPPSFAMVEGLQSLYYLGALSKDGLLTNPLGVLMAEFPLPPQHSKTLLCSGELGCSEEIATIIAMLQIQDVFVMPSRCRHQAELMKRNFSVEEGDHFTLLNVFTNYIQNGKSKKWCVSHFLNYRGLCRAEAIRDQLLGLLTRHKIRIKSCRESGELKSILRCLVKGFFSQAAYYHYSGDYVTVRNEHHFKIYKGSAIMYRKEFPKWVLFTEVLQDSIRDISVIEPEWLHQLVPEYYEFGTDGEIARRRVETENI</sequence>
<dbReference type="Gene3D" id="1.20.120.1080">
    <property type="match status" value="1"/>
</dbReference>
<dbReference type="InterPro" id="IPR007502">
    <property type="entry name" value="Helicase-assoc_dom"/>
</dbReference>
<dbReference type="PANTHER" id="PTHR18934:SF136">
    <property type="entry name" value="ATP-DEPENDENT RNA HELICASE DHX35-RELATED"/>
    <property type="match status" value="1"/>
</dbReference>
<dbReference type="GO" id="GO:0016787">
    <property type="term" value="F:hydrolase activity"/>
    <property type="evidence" value="ECO:0007669"/>
    <property type="project" value="UniProtKB-KW"/>
</dbReference>
<dbReference type="CDD" id="cd18791">
    <property type="entry name" value="SF2_C_RHA"/>
    <property type="match status" value="1"/>
</dbReference>
<dbReference type="SMART" id="SM00487">
    <property type="entry name" value="DEXDc"/>
    <property type="match status" value="1"/>
</dbReference>
<dbReference type="Pfam" id="PF07717">
    <property type="entry name" value="OB_NTP_bind"/>
    <property type="match status" value="1"/>
</dbReference>
<dbReference type="FunFam" id="3.40.50.300:FF:000767">
    <property type="entry name" value="Putative ATP-dependent RNA helicase DHX35"/>
    <property type="match status" value="1"/>
</dbReference>
<gene>
    <name evidence="10" type="ORF">NLS_LOCUS967</name>
</gene>
<protein>
    <recommendedName>
        <fullName evidence="2">RNA helicase</fullName>
        <ecNumber evidence="2">3.6.4.13</ecNumber>
    </recommendedName>
</protein>
<evidence type="ECO:0000256" key="5">
    <source>
        <dbReference type="ARBA" id="ARBA00022806"/>
    </source>
</evidence>
<keyword evidence="11" id="KW-1185">Reference proteome</keyword>
<dbReference type="InterPro" id="IPR011709">
    <property type="entry name" value="DEAD-box_helicase_OB_fold"/>
</dbReference>
<feature type="domain" description="Helicase ATP-binding" evidence="8">
    <location>
        <begin position="122"/>
        <end position="286"/>
    </location>
</feature>
<keyword evidence="6" id="KW-0067">ATP-binding</keyword>
<keyword evidence="3" id="KW-0547">Nucleotide-binding</keyword>
<proteinExistence type="inferred from homology"/>
<dbReference type="InterPro" id="IPR002464">
    <property type="entry name" value="DNA/RNA_helicase_DEAH_CS"/>
</dbReference>
<evidence type="ECO:0000313" key="10">
    <source>
        <dbReference type="EMBL" id="VDK70050.1"/>
    </source>
</evidence>
<dbReference type="Proteomes" id="UP000277928">
    <property type="component" value="Unassembled WGS sequence"/>
</dbReference>
<dbReference type="Pfam" id="PF04408">
    <property type="entry name" value="WHD_HA2"/>
    <property type="match status" value="1"/>
</dbReference>
<dbReference type="GO" id="GO:0003723">
    <property type="term" value="F:RNA binding"/>
    <property type="evidence" value="ECO:0007669"/>
    <property type="project" value="TreeGrafter"/>
</dbReference>
<dbReference type="EC" id="3.6.4.13" evidence="2"/>
<feature type="domain" description="Helicase C-terminal" evidence="9">
    <location>
        <begin position="318"/>
        <end position="494"/>
    </location>
</feature>
<comment type="similarity">
    <text evidence="1">Belongs to the DEAD box helicase family. DEAH subfamily.</text>
</comment>